<dbReference type="EMBL" id="VXPY01000024">
    <property type="protein sequence ID" value="MYD89492.1"/>
    <property type="molecule type" value="Genomic_DNA"/>
</dbReference>
<protein>
    <submittedName>
        <fullName evidence="1">Uncharacterized protein</fullName>
    </submittedName>
</protein>
<organism evidence="1">
    <name type="scientific">Caldilineaceae bacterium SB0662_bin_9</name>
    <dbReference type="NCBI Taxonomy" id="2605258"/>
    <lineage>
        <taxon>Bacteria</taxon>
        <taxon>Bacillati</taxon>
        <taxon>Chloroflexota</taxon>
        <taxon>Caldilineae</taxon>
        <taxon>Caldilineales</taxon>
        <taxon>Caldilineaceae</taxon>
    </lineage>
</organism>
<evidence type="ECO:0000313" key="1">
    <source>
        <dbReference type="EMBL" id="MYD89492.1"/>
    </source>
</evidence>
<accession>A0A6B1DS38</accession>
<reference evidence="1" key="1">
    <citation type="submission" date="2019-09" db="EMBL/GenBank/DDBJ databases">
        <title>Characterisation of the sponge microbiome using genome-centric metagenomics.</title>
        <authorList>
            <person name="Engelberts J.P."/>
            <person name="Robbins S.J."/>
            <person name="De Goeij J.M."/>
            <person name="Aranda M."/>
            <person name="Bell S.C."/>
            <person name="Webster N.S."/>
        </authorList>
    </citation>
    <scope>NUCLEOTIDE SEQUENCE</scope>
    <source>
        <strain evidence="1">SB0662_bin_9</strain>
    </source>
</reference>
<dbReference type="AlphaFoldDB" id="A0A6B1DS38"/>
<comment type="caution">
    <text evidence="1">The sequence shown here is derived from an EMBL/GenBank/DDBJ whole genome shotgun (WGS) entry which is preliminary data.</text>
</comment>
<name>A0A6B1DS38_9CHLR</name>
<proteinExistence type="predicted"/>
<gene>
    <name evidence="1" type="ORF">F4Y08_04005</name>
</gene>
<sequence length="100" mass="11876">MFKFLMSWDIQSGRERPYEEFILRNFLPAIKKLGLEPSDFWYTLCGDCRQILMGCTIQDRDELSSILDSEAWRKLEKQLSTFVDNYTYKVVVLDEGSFQM</sequence>